<dbReference type="Proteomes" id="UP000260780">
    <property type="component" value="Unassembled WGS sequence"/>
</dbReference>
<comment type="caution">
    <text evidence="3">The sequence shown here is derived from an EMBL/GenBank/DDBJ whole genome shotgun (WGS) entry which is preliminary data.</text>
</comment>
<protein>
    <recommendedName>
        <fullName evidence="2">UPF0145 protein DW653_00165</fullName>
    </recommendedName>
</protein>
<organism evidence="3 5">
    <name type="scientific">Phocaeicola plebeius</name>
    <dbReference type="NCBI Taxonomy" id="310297"/>
    <lineage>
        <taxon>Bacteria</taxon>
        <taxon>Pseudomonadati</taxon>
        <taxon>Bacteroidota</taxon>
        <taxon>Bacteroidia</taxon>
        <taxon>Bacteroidales</taxon>
        <taxon>Bacteroidaceae</taxon>
        <taxon>Phocaeicola</taxon>
    </lineage>
</organism>
<dbReference type="InterPro" id="IPR035439">
    <property type="entry name" value="UPF0145_dom_sf"/>
</dbReference>
<evidence type="ECO:0000313" key="5">
    <source>
        <dbReference type="Proteomes" id="UP000260780"/>
    </source>
</evidence>
<reference evidence="5 6" key="1">
    <citation type="submission" date="2018-08" db="EMBL/GenBank/DDBJ databases">
        <title>A genome reference for cultivated species of the human gut microbiota.</title>
        <authorList>
            <person name="Zou Y."/>
            <person name="Xue W."/>
            <person name="Luo G."/>
        </authorList>
    </citation>
    <scope>NUCLEOTIDE SEQUENCE [LARGE SCALE GENOMIC DNA]</scope>
    <source>
        <strain evidence="4 6">AM23-23</strain>
        <strain evidence="3 5">OM08-14</strain>
    </source>
</reference>
<comment type="similarity">
    <text evidence="1 2">Belongs to the UPF0145 family.</text>
</comment>
<dbReference type="EMBL" id="QRHQ01000001">
    <property type="protein sequence ID" value="RHF93328.1"/>
    <property type="molecule type" value="Genomic_DNA"/>
</dbReference>
<dbReference type="InterPro" id="IPR002765">
    <property type="entry name" value="UPF0145_YbjQ-like"/>
</dbReference>
<dbReference type="Gene3D" id="3.30.110.70">
    <property type="entry name" value="Hypothetical protein apc22750. Chain B"/>
    <property type="match status" value="1"/>
</dbReference>
<gene>
    <name evidence="4" type="ORF">DW653_00165</name>
    <name evidence="3" type="ORF">DXC17_06460</name>
</gene>
<dbReference type="AlphaFoldDB" id="A0A3E4WFM1"/>
<proteinExistence type="inferred from homology"/>
<evidence type="ECO:0000256" key="2">
    <source>
        <dbReference type="HAMAP-Rule" id="MF_00338"/>
    </source>
</evidence>
<name>A0A3E4WFM1_9BACT</name>
<dbReference type="Proteomes" id="UP000283485">
    <property type="component" value="Unassembled WGS sequence"/>
</dbReference>
<evidence type="ECO:0000256" key="1">
    <source>
        <dbReference type="ARBA" id="ARBA00010751"/>
    </source>
</evidence>
<dbReference type="PANTHER" id="PTHR34068">
    <property type="entry name" value="UPF0145 PROTEIN YBJQ"/>
    <property type="match status" value="1"/>
</dbReference>
<dbReference type="EMBL" id="QSTF01000011">
    <property type="protein sequence ID" value="RGM40999.1"/>
    <property type="molecule type" value="Genomic_DNA"/>
</dbReference>
<accession>A0A3E4WFM1</accession>
<dbReference type="SUPFAM" id="SSF117782">
    <property type="entry name" value="YbjQ-like"/>
    <property type="match status" value="1"/>
</dbReference>
<sequence length="313" mass="35814">MIVTTTNSIEGYTIRKYLGVVNANVVIGTNLFSDIAASLTDVFGGRSGSYKSKLTTIYDEVMKELTGKAESYHADAIVGLHVDFDEVSGGGKSMFMVSASGTAITLEKTTQDRYFLYDLLEKIYDYKEKGILTEEEFDYEKNRILNQHRNPISEEYKGICQEQKEKEREELLREERINEAKELLKNRTGCSIDDIEKIDEYQLQAVSYDDIDFDPNDSMQYIISKFIRLNRVPEACKFYMEETGLEDLQSAIDFCLNVYKQMSSVDEEKVAALISKLKVLKKRGFIEQAVSEYQKMTISDKQTSEAFILSLEI</sequence>
<evidence type="ECO:0000313" key="6">
    <source>
        <dbReference type="Proteomes" id="UP000283485"/>
    </source>
</evidence>
<dbReference type="HAMAP" id="MF_00338">
    <property type="entry name" value="UPF0145"/>
    <property type="match status" value="1"/>
</dbReference>
<dbReference type="PANTHER" id="PTHR34068:SF1">
    <property type="entry name" value="UPF0145 PROTEIN YBJQ"/>
    <property type="match status" value="1"/>
</dbReference>
<dbReference type="RefSeq" id="WP_117747721.1">
    <property type="nucleotide sequence ID" value="NZ_DAWDCE010000040.1"/>
</dbReference>
<evidence type="ECO:0000313" key="4">
    <source>
        <dbReference type="EMBL" id="RHF93328.1"/>
    </source>
</evidence>
<evidence type="ECO:0000313" key="3">
    <source>
        <dbReference type="EMBL" id="RGM40999.1"/>
    </source>
</evidence>
<dbReference type="Pfam" id="PF01906">
    <property type="entry name" value="YbjQ_1"/>
    <property type="match status" value="1"/>
</dbReference>